<dbReference type="InterPro" id="IPR000757">
    <property type="entry name" value="Beta-glucanase-like"/>
</dbReference>
<evidence type="ECO:0000259" key="2">
    <source>
        <dbReference type="PROSITE" id="PS51762"/>
    </source>
</evidence>
<feature type="domain" description="GH16" evidence="2">
    <location>
        <begin position="32"/>
        <end position="304"/>
    </location>
</feature>
<dbReference type="CDD" id="cd08023">
    <property type="entry name" value="GH16_laminarinase_like"/>
    <property type="match status" value="1"/>
</dbReference>
<evidence type="ECO:0000313" key="3">
    <source>
        <dbReference type="EMBL" id="NDW15069.1"/>
    </source>
</evidence>
<dbReference type="AlphaFoldDB" id="A0A6N9THR2"/>
<keyword evidence="3" id="KW-0378">Hydrolase</keyword>
<dbReference type="PANTHER" id="PTHR10963">
    <property type="entry name" value="GLYCOSYL HYDROLASE-RELATED"/>
    <property type="match status" value="1"/>
</dbReference>
<dbReference type="Gene3D" id="2.60.120.430">
    <property type="entry name" value="Galactose-binding lectin"/>
    <property type="match status" value="1"/>
</dbReference>
<comment type="similarity">
    <text evidence="1">Belongs to the glycosyl hydrolase 16 family.</text>
</comment>
<proteinExistence type="inferred from homology"/>
<protein>
    <submittedName>
        <fullName evidence="3">Family 16 glycosylhydrolase</fullName>
    </submittedName>
</protein>
<dbReference type="PROSITE" id="PS51257">
    <property type="entry name" value="PROKAR_LIPOPROTEIN"/>
    <property type="match status" value="1"/>
</dbReference>
<dbReference type="Pfam" id="PF00722">
    <property type="entry name" value="Glyco_hydro_16"/>
    <property type="match status" value="1"/>
</dbReference>
<dbReference type="RefSeq" id="WP_163105619.1">
    <property type="nucleotide sequence ID" value="NZ_JAAAWO010000003.1"/>
</dbReference>
<dbReference type="GO" id="GO:0005975">
    <property type="term" value="P:carbohydrate metabolic process"/>
    <property type="evidence" value="ECO:0007669"/>
    <property type="project" value="InterPro"/>
</dbReference>
<dbReference type="SUPFAM" id="SSF49785">
    <property type="entry name" value="Galactose-binding domain-like"/>
    <property type="match status" value="1"/>
</dbReference>
<dbReference type="Proteomes" id="UP000471381">
    <property type="component" value="Unassembled WGS sequence"/>
</dbReference>
<dbReference type="InterPro" id="IPR013320">
    <property type="entry name" value="ConA-like_dom_sf"/>
</dbReference>
<dbReference type="GO" id="GO:0004553">
    <property type="term" value="F:hydrolase activity, hydrolyzing O-glycosyl compounds"/>
    <property type="evidence" value="ECO:0007669"/>
    <property type="project" value="InterPro"/>
</dbReference>
<dbReference type="InterPro" id="IPR008979">
    <property type="entry name" value="Galactose-bd-like_sf"/>
</dbReference>
<evidence type="ECO:0000313" key="4">
    <source>
        <dbReference type="Proteomes" id="UP000471381"/>
    </source>
</evidence>
<dbReference type="PANTHER" id="PTHR10963:SF55">
    <property type="entry name" value="GLYCOSIDE HYDROLASE FAMILY 16 PROTEIN"/>
    <property type="match status" value="1"/>
</dbReference>
<comment type="caution">
    <text evidence="3">The sequence shown here is derived from an EMBL/GenBank/DDBJ whole genome shotgun (WGS) entry which is preliminary data.</text>
</comment>
<accession>A0A6N9THR2</accession>
<evidence type="ECO:0000256" key="1">
    <source>
        <dbReference type="ARBA" id="ARBA00006865"/>
    </source>
</evidence>
<dbReference type="Pfam" id="PF18559">
    <property type="entry name" value="Exop_C"/>
    <property type="match status" value="1"/>
</dbReference>
<dbReference type="Gene3D" id="2.60.120.200">
    <property type="match status" value="1"/>
</dbReference>
<dbReference type="InterPro" id="IPR050546">
    <property type="entry name" value="Glycosyl_Hydrlase_16"/>
</dbReference>
<dbReference type="PROSITE" id="PS51762">
    <property type="entry name" value="GH16_2"/>
    <property type="match status" value="1"/>
</dbReference>
<dbReference type="InterPro" id="IPR041443">
    <property type="entry name" value="Exop_C"/>
</dbReference>
<sequence>MSTNKTWFGLALIAGSTLILSGCQNDDEAIGGKLENPPPPTSANYELIWADEFDGNALDTSKWQVQLGDGTSEGLPPGWGNNEQQYYTADNITVEDGVLVIEARAGDSPDANFAFTSGRLRTQGILDITYGRIEARIQVPEGLGLWPAFWTLGSDPSPFGEWAAKGEIDIMESFGQATPFVAGTVHYGQRFPLNESATKTFEIDPTDGFHDYAVEWDSQRIRWFVDGVHYFTVSRDTYWNYYFKNQMEGFLAGEEDAPFNENQHLLLNLAVGGDPAGTPNPNDTDVFPGQMLVDYVRVYQCPLPPVNDGLGCENSIDQVDPFVITQGGDGTPPAQNVEINSFSLYDNGPGVLFPDSNSERPLDIGVFDNNGALTVSEVEAADADRGTVIEIITSGGGNIQINDPEGNTFELFGMGRADNNEFFGGELTFDVFVDSGSTEATLLQVGVDSGFPNIGFTQIPLSDLPQDEWTSISLALSDVIQSNIGAFGGGPLDIEQVLNLIVLEPVGGAARMQFDNIHLVCGAPSSRPCGIVSITTVPQNVFIDSVDPLWDFGIGAGDSGSGFATYTDGSNPDGENKIEWEVITANDAARDQVIEITFNGDGESGVWFIATEPVNLSGYNSGAVVFDIFVSDFGSDTNSITMQIDCVFPCTSGPQDIGRPGDGEWQEIEIPLSQLINSGLNTANVSAGLVLATTDVNATSTFTIDNVRWEPTTEIEEIEVLPLSFFADFEGVDGSGAALGGNWQSFGTVFDANGGFVYNYGQPFATPLNSNSFANITTDQGGAGQGTQQLVIFNDYNNQDHGNGLLIQAATFQQVTLSADDTGVYTFSFDARAPSEGAIAEPTVATAYVQTLDPSNGFATTARVEIDLSTISSSDWQTYSVDFNIDGEAMAGQLLEFGFTNRTTGFAPSAIVVDNVDFNLAVGGINYASNFESGDPSGGEIGDNWLSFAAVFGADGNFAYSYGPFPSPNNTGGFTSYASGEATESQGTQYLNVFSDYNNADHGNGLTIEAASFQERTFSASDAGEYSFSFDAKAPFEGGIAPPTTAYAYIRVLDPNNGFASSVDIRVDLSEVSNSEWARFTVQATLEGSLDGQILQFGFSNSATDYNPSGIFYDNVEFSRAE</sequence>
<keyword evidence="4" id="KW-1185">Reference proteome</keyword>
<dbReference type="SUPFAM" id="SSF49899">
    <property type="entry name" value="Concanavalin A-like lectins/glucanases"/>
    <property type="match status" value="1"/>
</dbReference>
<gene>
    <name evidence="3" type="ORF">GTQ48_05970</name>
</gene>
<organism evidence="3 4">
    <name type="scientific">Alteromonas genovensis</name>
    <dbReference type="NCBI Taxonomy" id="471225"/>
    <lineage>
        <taxon>Bacteria</taxon>
        <taxon>Pseudomonadati</taxon>
        <taxon>Pseudomonadota</taxon>
        <taxon>Gammaproteobacteria</taxon>
        <taxon>Alteromonadales</taxon>
        <taxon>Alteromonadaceae</taxon>
        <taxon>Alteromonas/Salinimonas group</taxon>
        <taxon>Alteromonas</taxon>
    </lineage>
</organism>
<name>A0A6N9THR2_9ALTE</name>
<reference evidence="3 4" key="1">
    <citation type="submission" date="2020-01" db="EMBL/GenBank/DDBJ databases">
        <title>Genomes of bacteria type strains.</title>
        <authorList>
            <person name="Chen J."/>
            <person name="Zhu S."/>
            <person name="Yang J."/>
        </authorList>
    </citation>
    <scope>NUCLEOTIDE SEQUENCE [LARGE SCALE GENOMIC DNA]</scope>
    <source>
        <strain evidence="3 4">LMG 24078</strain>
    </source>
</reference>
<dbReference type="Gene3D" id="2.60.120.260">
    <property type="entry name" value="Galactose-binding domain-like"/>
    <property type="match status" value="1"/>
</dbReference>
<dbReference type="EMBL" id="JAAAWO010000003">
    <property type="protein sequence ID" value="NDW15069.1"/>
    <property type="molecule type" value="Genomic_DNA"/>
</dbReference>